<evidence type="ECO:0000313" key="3">
    <source>
        <dbReference type="EMBL" id="CEM03331.1"/>
    </source>
</evidence>
<evidence type="ECO:0000313" key="4">
    <source>
        <dbReference type="Proteomes" id="UP000041254"/>
    </source>
</evidence>
<proteinExistence type="predicted"/>
<reference evidence="3 4" key="1">
    <citation type="submission" date="2014-11" db="EMBL/GenBank/DDBJ databases">
        <authorList>
            <person name="Zhu J."/>
            <person name="Qi W."/>
            <person name="Song R."/>
        </authorList>
    </citation>
    <scope>NUCLEOTIDE SEQUENCE [LARGE SCALE GENOMIC DNA]</scope>
</reference>
<feature type="compositionally biased region" description="Low complexity" evidence="1">
    <location>
        <begin position="157"/>
        <end position="168"/>
    </location>
</feature>
<feature type="transmembrane region" description="Helical" evidence="2">
    <location>
        <begin position="15"/>
        <end position="35"/>
    </location>
</feature>
<feature type="compositionally biased region" description="Basic and acidic residues" evidence="1">
    <location>
        <begin position="45"/>
        <end position="55"/>
    </location>
</feature>
<name>A0A0G4EXC3_VITBC</name>
<gene>
    <name evidence="3" type="ORF">Vbra_2449</name>
</gene>
<protein>
    <submittedName>
        <fullName evidence="3">Uncharacterized protein</fullName>
    </submittedName>
</protein>
<evidence type="ECO:0000256" key="1">
    <source>
        <dbReference type="SAM" id="MobiDB-lite"/>
    </source>
</evidence>
<dbReference type="InParanoid" id="A0A0G4EXC3"/>
<feature type="region of interest" description="Disordered" evidence="1">
    <location>
        <begin position="147"/>
        <end position="168"/>
    </location>
</feature>
<sequence length="301" mass="32670">MASTTACTSADRRQLLFIGVGALSASAVGLSLVLLRRQWRRRARQAEQEPCRERASSPAEEASDDGNVVAGAFSAGGCEEDSDFDTSRAAPADGAANALNQMPLEVLQRVLLCLDGSGLYAFSTASRAAFLDTFECAKIIAESHSATRPASPSSHIRSASPATPQTTTTSRRVFSQFVIASVAREWLKRMGCGRVREAQRQGERMLGFFSVFHSEKAHGLVCLGFDPVKAAEGLSDKRKGALAARLIDLQYPSMAARVARQIRKDYNEKRDVMDMLSSRGFNREAMEVADTVDCQAGQTYF</sequence>
<dbReference type="AlphaFoldDB" id="A0A0G4EXC3"/>
<feature type="compositionally biased region" description="Polar residues" evidence="1">
    <location>
        <begin position="147"/>
        <end position="156"/>
    </location>
</feature>
<dbReference type="EMBL" id="CDMY01000338">
    <property type="protein sequence ID" value="CEM03331.1"/>
    <property type="molecule type" value="Genomic_DNA"/>
</dbReference>
<keyword evidence="2" id="KW-1133">Transmembrane helix</keyword>
<dbReference type="VEuPathDB" id="CryptoDB:Vbra_2449"/>
<evidence type="ECO:0000256" key="2">
    <source>
        <dbReference type="SAM" id="Phobius"/>
    </source>
</evidence>
<keyword evidence="2" id="KW-0812">Transmembrane</keyword>
<keyword evidence="2" id="KW-0472">Membrane</keyword>
<dbReference type="Proteomes" id="UP000041254">
    <property type="component" value="Unassembled WGS sequence"/>
</dbReference>
<accession>A0A0G4EXC3</accession>
<organism evidence="3 4">
    <name type="scientific">Vitrella brassicaformis (strain CCMP3155)</name>
    <dbReference type="NCBI Taxonomy" id="1169540"/>
    <lineage>
        <taxon>Eukaryota</taxon>
        <taxon>Sar</taxon>
        <taxon>Alveolata</taxon>
        <taxon>Colpodellida</taxon>
        <taxon>Vitrellaceae</taxon>
        <taxon>Vitrella</taxon>
    </lineage>
</organism>
<keyword evidence="4" id="KW-1185">Reference proteome</keyword>
<feature type="region of interest" description="Disordered" evidence="1">
    <location>
        <begin position="45"/>
        <end position="66"/>
    </location>
</feature>